<dbReference type="Proteomes" id="UP000078492">
    <property type="component" value="Unassembled WGS sequence"/>
</dbReference>
<name>A0A195ECS0_9HYME</name>
<evidence type="ECO:0000313" key="2">
    <source>
        <dbReference type="EMBL" id="KYN23008.1"/>
    </source>
</evidence>
<reference evidence="2 3" key="1">
    <citation type="submission" date="2015-09" db="EMBL/GenBank/DDBJ databases">
        <title>Trachymyrmex cornetzi WGS genome.</title>
        <authorList>
            <person name="Nygaard S."/>
            <person name="Hu H."/>
            <person name="Boomsma J."/>
            <person name="Zhang G."/>
        </authorList>
    </citation>
    <scope>NUCLEOTIDE SEQUENCE [LARGE SCALE GENOMIC DNA]</scope>
    <source>
        <strain evidence="2">Tcor2-1</strain>
        <tissue evidence="2">Whole body</tissue>
    </source>
</reference>
<evidence type="ECO:0000313" key="3">
    <source>
        <dbReference type="Proteomes" id="UP000078492"/>
    </source>
</evidence>
<proteinExistence type="predicted"/>
<sequence>MQKGNRLTEIDTYTPARQCELTTTELDNRWKRHDLAGDVNISWHDLIFILTSLCHFRPRIPNPFEEEDNDDPYFFTPQFQFPMLFERIIQNLRRTFSGDITSLFHETNIPIPEGANTTSTTKIIDGHVVTLNETTYSRGNENGDISFRIRIIDVKPLNETEVIGGGSTEQPSEPDPGSRETVEEFNNEIPKNTETLTA</sequence>
<dbReference type="AlphaFoldDB" id="A0A195ECS0"/>
<feature type="compositionally biased region" description="Polar residues" evidence="1">
    <location>
        <begin position="189"/>
        <end position="198"/>
    </location>
</feature>
<gene>
    <name evidence="2" type="ORF">ALC57_04791</name>
</gene>
<evidence type="ECO:0000256" key="1">
    <source>
        <dbReference type="SAM" id="MobiDB-lite"/>
    </source>
</evidence>
<organism evidence="2 3">
    <name type="scientific">Trachymyrmex cornetzi</name>
    <dbReference type="NCBI Taxonomy" id="471704"/>
    <lineage>
        <taxon>Eukaryota</taxon>
        <taxon>Metazoa</taxon>
        <taxon>Ecdysozoa</taxon>
        <taxon>Arthropoda</taxon>
        <taxon>Hexapoda</taxon>
        <taxon>Insecta</taxon>
        <taxon>Pterygota</taxon>
        <taxon>Neoptera</taxon>
        <taxon>Endopterygota</taxon>
        <taxon>Hymenoptera</taxon>
        <taxon>Apocrita</taxon>
        <taxon>Aculeata</taxon>
        <taxon>Formicoidea</taxon>
        <taxon>Formicidae</taxon>
        <taxon>Myrmicinae</taxon>
        <taxon>Trachymyrmex</taxon>
    </lineage>
</organism>
<dbReference type="EMBL" id="KQ979074">
    <property type="protein sequence ID" value="KYN23008.1"/>
    <property type="molecule type" value="Genomic_DNA"/>
</dbReference>
<feature type="region of interest" description="Disordered" evidence="1">
    <location>
        <begin position="161"/>
        <end position="198"/>
    </location>
</feature>
<accession>A0A195ECS0</accession>
<keyword evidence="3" id="KW-1185">Reference proteome</keyword>
<protein>
    <submittedName>
        <fullName evidence="2">Icarapin-like protein</fullName>
    </submittedName>
</protein>